<protein>
    <submittedName>
        <fullName evidence="1">Uncharacterized protein</fullName>
    </submittedName>
</protein>
<evidence type="ECO:0000313" key="2">
    <source>
        <dbReference type="Proteomes" id="UP000015102"/>
    </source>
</evidence>
<reference evidence="1" key="2">
    <citation type="submission" date="2015-06" db="UniProtKB">
        <authorList>
            <consortium name="EnsemblMetazoa"/>
        </authorList>
    </citation>
    <scope>IDENTIFICATION</scope>
</reference>
<dbReference type="EnsemblMetazoa" id="MESCA009519-RA">
    <property type="protein sequence ID" value="MESCA009519-PA"/>
    <property type="gene ID" value="MESCA009519"/>
</dbReference>
<sequence>MTSVGIMGAALLDASEEANMDNYVSNDEIGNHFKVMVYGNERYIRAMDNILPWMDNR</sequence>
<name>T1H051_MEGSC</name>
<dbReference type="EMBL" id="CAQQ02144664">
    <property type="status" value="NOT_ANNOTATED_CDS"/>
    <property type="molecule type" value="Genomic_DNA"/>
</dbReference>
<reference evidence="2" key="1">
    <citation type="submission" date="2013-02" db="EMBL/GenBank/DDBJ databases">
        <authorList>
            <person name="Hughes D."/>
        </authorList>
    </citation>
    <scope>NUCLEOTIDE SEQUENCE</scope>
    <source>
        <strain>Durham</strain>
        <strain evidence="2">NC isolate 2 -- Noor lab</strain>
    </source>
</reference>
<organism evidence="1 2">
    <name type="scientific">Megaselia scalaris</name>
    <name type="common">Humpbacked fly</name>
    <name type="synonym">Phora scalaris</name>
    <dbReference type="NCBI Taxonomy" id="36166"/>
    <lineage>
        <taxon>Eukaryota</taxon>
        <taxon>Metazoa</taxon>
        <taxon>Ecdysozoa</taxon>
        <taxon>Arthropoda</taxon>
        <taxon>Hexapoda</taxon>
        <taxon>Insecta</taxon>
        <taxon>Pterygota</taxon>
        <taxon>Neoptera</taxon>
        <taxon>Endopterygota</taxon>
        <taxon>Diptera</taxon>
        <taxon>Brachycera</taxon>
        <taxon>Muscomorpha</taxon>
        <taxon>Platypezoidea</taxon>
        <taxon>Phoridae</taxon>
        <taxon>Megaseliini</taxon>
        <taxon>Megaselia</taxon>
    </lineage>
</organism>
<keyword evidence="2" id="KW-1185">Reference proteome</keyword>
<evidence type="ECO:0000313" key="1">
    <source>
        <dbReference type="EnsemblMetazoa" id="MESCA009519-PA"/>
    </source>
</evidence>
<proteinExistence type="predicted"/>
<accession>T1H051</accession>
<dbReference type="HOGENOM" id="CLU_3002470_0_0_1"/>
<dbReference type="Proteomes" id="UP000015102">
    <property type="component" value="Unassembled WGS sequence"/>
</dbReference>
<dbReference type="AlphaFoldDB" id="T1H051"/>